<feature type="region of interest" description="Disordered" evidence="1">
    <location>
        <begin position="143"/>
        <end position="166"/>
    </location>
</feature>
<reference evidence="2 3" key="1">
    <citation type="journal article" date="2019" name="Sci. Rep.">
        <title>Orb-weaving spider Araneus ventricosus genome elucidates the spidroin gene catalogue.</title>
        <authorList>
            <person name="Kono N."/>
            <person name="Nakamura H."/>
            <person name="Ohtoshi R."/>
            <person name="Moran D.A.P."/>
            <person name="Shinohara A."/>
            <person name="Yoshida Y."/>
            <person name="Fujiwara M."/>
            <person name="Mori M."/>
            <person name="Tomita M."/>
            <person name="Arakawa K."/>
        </authorList>
    </citation>
    <scope>NUCLEOTIDE SEQUENCE [LARGE SCALE GENOMIC DNA]</scope>
</reference>
<evidence type="ECO:0000313" key="3">
    <source>
        <dbReference type="Proteomes" id="UP000499080"/>
    </source>
</evidence>
<comment type="caution">
    <text evidence="2">The sequence shown here is derived from an EMBL/GenBank/DDBJ whole genome shotgun (WGS) entry which is preliminary data.</text>
</comment>
<protein>
    <submittedName>
        <fullName evidence="2">Uncharacterized protein</fullName>
    </submittedName>
</protein>
<accession>A0A4Y2P1L9</accession>
<organism evidence="2 3">
    <name type="scientific">Araneus ventricosus</name>
    <name type="common">Orbweaver spider</name>
    <name type="synonym">Epeira ventricosa</name>
    <dbReference type="NCBI Taxonomy" id="182803"/>
    <lineage>
        <taxon>Eukaryota</taxon>
        <taxon>Metazoa</taxon>
        <taxon>Ecdysozoa</taxon>
        <taxon>Arthropoda</taxon>
        <taxon>Chelicerata</taxon>
        <taxon>Arachnida</taxon>
        <taxon>Araneae</taxon>
        <taxon>Araneomorphae</taxon>
        <taxon>Entelegynae</taxon>
        <taxon>Araneoidea</taxon>
        <taxon>Araneidae</taxon>
        <taxon>Araneus</taxon>
    </lineage>
</organism>
<gene>
    <name evidence="2" type="ORF">AVEN_205911_1</name>
</gene>
<dbReference type="EMBL" id="BGPR01130157">
    <property type="protein sequence ID" value="GBN43936.1"/>
    <property type="molecule type" value="Genomic_DNA"/>
</dbReference>
<keyword evidence="3" id="KW-1185">Reference proteome</keyword>
<evidence type="ECO:0000313" key="2">
    <source>
        <dbReference type="EMBL" id="GBN43936.1"/>
    </source>
</evidence>
<name>A0A4Y2P1L9_ARAVE</name>
<sequence length="242" mass="27939">MALETRLWGRFLKLSHILHLGHSHRELGCKVSIKCFSLTHHHPTKYHSTSVRQIGKETFKVIQQYNTNSQSWLLGVPLLKLSPSGCHFLWNRTCLQSPFLQPISAYTDTRNTTAPFWRCRKSSFRFADIECCELIGNDPMRIDTELNAPPQVEKKKSKRRDDDGKQRREVILSTDHQCFISVPEQQQMLFDGQQQFIVEIRRSAIPAPLAYSRDVVGHDVGDDGTIISNCRVARNNWRPRTP</sequence>
<proteinExistence type="predicted"/>
<dbReference type="Proteomes" id="UP000499080">
    <property type="component" value="Unassembled WGS sequence"/>
</dbReference>
<evidence type="ECO:0000256" key="1">
    <source>
        <dbReference type="SAM" id="MobiDB-lite"/>
    </source>
</evidence>
<dbReference type="AlphaFoldDB" id="A0A4Y2P1L9"/>